<evidence type="ECO:0000256" key="22">
    <source>
        <dbReference type="ARBA" id="ARBA00048851"/>
    </source>
</evidence>
<feature type="region of interest" description="LID" evidence="26">
    <location>
        <begin position="192"/>
        <end position="202"/>
    </location>
</feature>
<evidence type="ECO:0000256" key="2">
    <source>
        <dbReference type="ARBA" id="ARBA00004496"/>
    </source>
</evidence>
<keyword evidence="5 26" id="KW-0808">Transferase</keyword>
<feature type="binding site" evidence="26">
    <location>
        <position position="104"/>
    </location>
    <ligand>
        <name>AMP</name>
        <dbReference type="ChEBI" id="CHEBI:456215"/>
    </ligand>
</feature>
<evidence type="ECO:0000259" key="28">
    <source>
        <dbReference type="SMART" id="SM00382"/>
    </source>
</evidence>
<feature type="region of interest" description="NMPbind" evidence="26">
    <location>
        <begin position="98"/>
        <end position="127"/>
    </location>
</feature>
<feature type="binding site" evidence="26">
    <location>
        <position position="162"/>
    </location>
    <ligand>
        <name>AMP</name>
        <dbReference type="ChEBI" id="CHEBI:456215"/>
    </ligand>
</feature>
<evidence type="ECO:0000256" key="25">
    <source>
        <dbReference type="ARBA" id="ARBA00059689"/>
    </source>
</evidence>
<evidence type="ECO:0000256" key="5">
    <source>
        <dbReference type="ARBA" id="ARBA00022679"/>
    </source>
</evidence>
<feature type="binding site" evidence="26">
    <location>
        <position position="238"/>
    </location>
    <ligand>
        <name>ATP</name>
        <dbReference type="ChEBI" id="CHEBI:30616"/>
    </ligand>
</feature>
<comment type="catalytic activity">
    <reaction evidence="18">
        <text>GDP + ATP = GTP + ADP</text>
        <dbReference type="Rhea" id="RHEA:27686"/>
        <dbReference type="ChEBI" id="CHEBI:30616"/>
        <dbReference type="ChEBI" id="CHEBI:37565"/>
        <dbReference type="ChEBI" id="CHEBI:58189"/>
        <dbReference type="ChEBI" id="CHEBI:456216"/>
        <dbReference type="EC" id="2.7.4.6"/>
    </reaction>
</comment>
<evidence type="ECO:0000256" key="19">
    <source>
        <dbReference type="ARBA" id="ARBA00048620"/>
    </source>
</evidence>
<feature type="binding site" evidence="26">
    <location>
        <position position="455"/>
    </location>
    <ligand>
        <name>ATP</name>
        <dbReference type="ChEBI" id="CHEBI:30616"/>
    </ligand>
</feature>
<feature type="binding site" evidence="26">
    <location>
        <begin position="78"/>
        <end position="83"/>
    </location>
    <ligand>
        <name>ATP</name>
        <dbReference type="ChEBI" id="CHEBI:30616"/>
    </ligand>
</feature>
<gene>
    <name evidence="29" type="ORF">CYNAS_LOCUS3593</name>
</gene>
<feature type="binding site" evidence="26">
    <location>
        <position position="1018"/>
    </location>
    <ligand>
        <name>AMP</name>
        <dbReference type="ChEBI" id="CHEBI:456215"/>
    </ligand>
</feature>
<comment type="catalytic activity">
    <reaction evidence="16">
        <text>GTP + UDP = UTP + GDP</text>
        <dbReference type="Rhea" id="RHEA:79863"/>
        <dbReference type="ChEBI" id="CHEBI:37565"/>
        <dbReference type="ChEBI" id="CHEBI:46398"/>
        <dbReference type="ChEBI" id="CHEBI:58189"/>
        <dbReference type="ChEBI" id="CHEBI:58223"/>
    </reaction>
</comment>
<feature type="binding site" evidence="26">
    <location>
        <position position="321"/>
    </location>
    <ligand>
        <name>AMP</name>
        <dbReference type="ChEBI" id="CHEBI:456215"/>
    </ligand>
</feature>
<keyword evidence="6 26" id="KW-0547">Nucleotide-binding</keyword>
<evidence type="ECO:0000256" key="8">
    <source>
        <dbReference type="ARBA" id="ARBA00022840"/>
    </source>
</evidence>
<dbReference type="GO" id="GO:0046034">
    <property type="term" value="P:ATP metabolic process"/>
    <property type="evidence" value="ECO:0007669"/>
    <property type="project" value="UniProtKB-UniRule"/>
</dbReference>
<evidence type="ECO:0000256" key="18">
    <source>
        <dbReference type="ARBA" id="ARBA00048564"/>
    </source>
</evidence>
<comment type="domain">
    <text evidence="26">Consists of three domains, a large central CORE domain and two small peripheral domains, NMPbind and LID, which undergo movements during catalysis. The LID domain closes over the site of phosphoryl transfer upon ATP binding. Assembling and dissambling the active center during each catalytic cycle provides an effective means to prevent ATP hydrolysis.</text>
</comment>
<feature type="region of interest" description="LID" evidence="26">
    <location>
        <begin position="409"/>
        <end position="419"/>
    </location>
</feature>
<comment type="catalytic activity">
    <reaction evidence="11">
        <text>a ribonucleoside 5'-phosphate + ATP = a ribonucleoside 5'-diphosphate + ADP</text>
        <dbReference type="Rhea" id="RHEA:24036"/>
        <dbReference type="ChEBI" id="CHEBI:30616"/>
        <dbReference type="ChEBI" id="CHEBI:57930"/>
        <dbReference type="ChEBI" id="CHEBI:58043"/>
        <dbReference type="ChEBI" id="CHEBI:456216"/>
        <dbReference type="EC" id="2.7.4.4"/>
    </reaction>
</comment>
<dbReference type="GO" id="GO:0033862">
    <property type="term" value="F:UMP kinase activity"/>
    <property type="evidence" value="ECO:0007669"/>
    <property type="project" value="UniProtKB-ARBA"/>
</dbReference>
<comment type="catalytic activity">
    <reaction evidence="9">
        <text>dADP + GTP = dATP + GDP</text>
        <dbReference type="Rhea" id="RHEA:79871"/>
        <dbReference type="ChEBI" id="CHEBI:37565"/>
        <dbReference type="ChEBI" id="CHEBI:57667"/>
        <dbReference type="ChEBI" id="CHEBI:58189"/>
        <dbReference type="ChEBI" id="CHEBI:61404"/>
    </reaction>
</comment>
<evidence type="ECO:0000256" key="6">
    <source>
        <dbReference type="ARBA" id="ARBA00022741"/>
    </source>
</evidence>
<feature type="binding site" evidence="26">
    <location>
        <begin position="1011"/>
        <end position="1014"/>
    </location>
    <ligand>
        <name>AMP</name>
        <dbReference type="ChEBI" id="CHEBI:456215"/>
    </ligand>
</feature>
<dbReference type="FunFam" id="3.40.50.300:FF:000315">
    <property type="entry name" value="Adenylate kinase 1"/>
    <property type="match status" value="5"/>
</dbReference>
<comment type="function">
    <text evidence="26">Catalyzes the reversible transfer of the terminal phosphate group between ATP and AMP. Plays an important role in cellular energy homeostasis and in adenine nucleotide metabolism.</text>
</comment>
<dbReference type="NCBIfam" id="NF001381">
    <property type="entry name" value="PRK00279.1-3"/>
    <property type="match status" value="1"/>
</dbReference>
<feature type="binding site" evidence="26">
    <location>
        <position position="193"/>
    </location>
    <ligand>
        <name>ATP</name>
        <dbReference type="ChEBI" id="CHEBI:30616"/>
    </ligand>
</feature>
<dbReference type="Proteomes" id="UP001176961">
    <property type="component" value="Unassembled WGS sequence"/>
</dbReference>
<evidence type="ECO:0000256" key="23">
    <source>
        <dbReference type="ARBA" id="ARBA00051396"/>
    </source>
</evidence>
<feature type="binding site" evidence="26">
    <location>
        <position position="416"/>
    </location>
    <ligand>
        <name>AMP</name>
        <dbReference type="ChEBI" id="CHEBI:456215"/>
    </ligand>
</feature>
<evidence type="ECO:0000256" key="14">
    <source>
        <dbReference type="ARBA" id="ARBA00045177"/>
    </source>
</evidence>
<evidence type="ECO:0000256" key="12">
    <source>
        <dbReference type="ARBA" id="ARBA00045110"/>
    </source>
</evidence>
<comment type="catalytic activity">
    <reaction evidence="22">
        <text>thiamine diphosphate + ADP = thiamine triphosphate + AMP</text>
        <dbReference type="Rhea" id="RHEA:69180"/>
        <dbReference type="ChEBI" id="CHEBI:58937"/>
        <dbReference type="ChEBI" id="CHEBI:58938"/>
        <dbReference type="ChEBI" id="CHEBI:456215"/>
        <dbReference type="ChEBI" id="CHEBI:456216"/>
    </reaction>
</comment>
<dbReference type="EMBL" id="CATQJL010000001">
    <property type="protein sequence ID" value="CAJ0591610.1"/>
    <property type="molecule type" value="Genomic_DNA"/>
</dbReference>
<feature type="domain" description="AAA+ ATPase" evidence="28">
    <location>
        <begin position="923"/>
        <end position="1062"/>
    </location>
</feature>
<keyword evidence="7 26" id="KW-0418">Kinase</keyword>
<evidence type="ECO:0000256" key="9">
    <source>
        <dbReference type="ARBA" id="ARBA00045073"/>
    </source>
</evidence>
<dbReference type="CDD" id="cd01428">
    <property type="entry name" value="ADK"/>
    <property type="match status" value="5"/>
</dbReference>
<feature type="binding site" evidence="26">
    <location>
        <position position="1055"/>
    </location>
    <ligand>
        <name>AMP</name>
        <dbReference type="ChEBI" id="CHEBI:456215"/>
    </ligand>
</feature>
<accession>A0AA36GKB8</accession>
<evidence type="ECO:0000313" key="30">
    <source>
        <dbReference type="Proteomes" id="UP001176961"/>
    </source>
</evidence>
<dbReference type="InterPro" id="IPR000850">
    <property type="entry name" value="Adenylat/UMP-CMP_kin"/>
</dbReference>
<comment type="subunit">
    <text evidence="3 26">Monomer.</text>
</comment>
<comment type="catalytic activity">
    <reaction evidence="10">
        <text>dCDP + GTP = dCTP + GDP</text>
        <dbReference type="Rhea" id="RHEA:79875"/>
        <dbReference type="ChEBI" id="CHEBI:37565"/>
        <dbReference type="ChEBI" id="CHEBI:58189"/>
        <dbReference type="ChEBI" id="CHEBI:58593"/>
        <dbReference type="ChEBI" id="CHEBI:61481"/>
    </reaction>
</comment>
<dbReference type="AlphaFoldDB" id="A0AA36GKB8"/>
<feature type="domain" description="AAA+ ATPase" evidence="28">
    <location>
        <begin position="502"/>
        <end position="645"/>
    </location>
</feature>
<comment type="catalytic activity">
    <reaction evidence="23">
        <text>CMP + ATP = CDP + ADP</text>
        <dbReference type="Rhea" id="RHEA:11600"/>
        <dbReference type="ChEBI" id="CHEBI:30616"/>
        <dbReference type="ChEBI" id="CHEBI:58069"/>
        <dbReference type="ChEBI" id="CHEBI:60377"/>
        <dbReference type="ChEBI" id="CHEBI:456216"/>
        <dbReference type="EC" id="2.7.4.14"/>
    </reaction>
</comment>
<dbReference type="GO" id="GO:0006225">
    <property type="term" value="P:UDP biosynthetic process"/>
    <property type="evidence" value="ECO:0007669"/>
    <property type="project" value="UniProtKB-ARBA"/>
</dbReference>
<dbReference type="GO" id="GO:0005524">
    <property type="term" value="F:ATP binding"/>
    <property type="evidence" value="ECO:0007669"/>
    <property type="project" value="UniProtKB-KW"/>
</dbReference>
<comment type="similarity">
    <text evidence="26">Belongs to the adenylate kinase family. AK1 subfamily.</text>
</comment>
<dbReference type="GO" id="GO:0004550">
    <property type="term" value="F:nucleoside diphosphate kinase activity"/>
    <property type="evidence" value="ECO:0007669"/>
    <property type="project" value="UniProtKB-EC"/>
</dbReference>
<evidence type="ECO:0000256" key="15">
    <source>
        <dbReference type="ARBA" id="ARBA00047390"/>
    </source>
</evidence>
<dbReference type="HAMAP" id="MF_00235">
    <property type="entry name" value="Adenylate_kinase_Adk"/>
    <property type="match status" value="5"/>
</dbReference>
<sequence>MGFFKKRDAKTSKGAKKESTKYAQITFNEDCSHSYRSKTSKTPKKTPTKVPQEKEKKIDLAPLKKAGVPIIFIVGGPGSGKGTQCEKIVEKYGLSHLSSGDLLRDEVKSGSPRGAKLAKIMEAGQLVPLEVVLDLIKEAMLKEVAKGSKGFLIDGYPREVKQGEQFEKEIQEAATVIFFDVSDDILIERLLKRAKTSGRADDNKETIKKRLDTYKTATTPVVDYYKKKKKLHRIEAKGTVDEIFGEVTKHLDEIIKKPKAPTPTKVPGPVKKGKIDLTPLRKAGVPIIFVVGGPGSGKGTQCDKIVEKYGLSHLSSGDLLREEVKSGSPRGATLSKIMEAGQLVPLDVVLDLIKEAMLKEVAKGSKGFLIDGYPREVKQGEQFESEIQEAATVIFFDVSDDILVKRLLNRAKTSGRADDNEETIKKRLETYKTATTPVVDYYKKKRKLHRIDAKGTVDEIFAKVQEHLDDVIKKKKSVEYYKSKLNTLARSVVDMKALNKANVPIFFIVGGPGSGKGTQCEKIVSKYGLTHLSSGDLLRNEVKSGSPRGFILSYIMEAGELVPYEIVLDLLKEAIVKEVKKGSKGFLIDGYPREVKQGELFEGEIQKAKSVIFFDASNDILVQRLLNRAKTSGRADDNMETIKKRLETFANATAPVVDYYEKKNKLVRIKAEGTIEEIFAEVVKYLDGQIEKPKDSLGFETKFLDMTPLKKAALPIFFVIGGPGSGKGTQCDKMVAKYGLSHLSTGDLLREEVNSKSPRGEKLSQIMEEGKLVPMDVVFNLLKQAMLKEISSGSKGFVIDGYPRDLKQGRDFESEIEEVKSVIFFEASDDTLIQRLMKRAKTSGRADDNIETMKNSLKTFLNEAGPVIEYYEKKKKLVKIKAEGSVEEIFAEVEKQLDSQGVKALTEGLQRKAIDLSPLKAAKVPIFFIVGGPGSGKGTQCEKIVAKYGLSHLSSGDLLREEVKSGSPRGAQLNKIMEAGELVPLEIVLDLIKESILKAVNAGTKGFLIDGYPREVKQGEQFEKEIQEAKSVIFFDVSDDILIERLLNRAKTSGRVDDNLETIKKRLNTFKNATAPVIDYYEKKQKLVKIPAKGTVDEIFAVVSEHLDAAMT</sequence>
<evidence type="ECO:0000256" key="20">
    <source>
        <dbReference type="ARBA" id="ARBA00048759"/>
    </source>
</evidence>
<reference evidence="29" key="1">
    <citation type="submission" date="2023-07" db="EMBL/GenBank/DDBJ databases">
        <authorList>
            <consortium name="CYATHOMIX"/>
        </authorList>
    </citation>
    <scope>NUCLEOTIDE SEQUENCE</scope>
    <source>
        <strain evidence="29">N/A</strain>
    </source>
</reference>
<evidence type="ECO:0000256" key="3">
    <source>
        <dbReference type="ARBA" id="ARBA00011245"/>
    </source>
</evidence>
<evidence type="ECO:0000256" key="21">
    <source>
        <dbReference type="ARBA" id="ARBA00048824"/>
    </source>
</evidence>
<evidence type="ECO:0000256" key="17">
    <source>
        <dbReference type="ARBA" id="ARBA00047801"/>
    </source>
</evidence>
<evidence type="ECO:0000256" key="16">
    <source>
        <dbReference type="ARBA" id="ARBA00047439"/>
    </source>
</evidence>
<dbReference type="InterPro" id="IPR028582">
    <property type="entry name" value="AK1"/>
</dbReference>
<dbReference type="PRINTS" id="PR00094">
    <property type="entry name" value="ADENYLTKNASE"/>
</dbReference>
<dbReference type="GO" id="GO:0009142">
    <property type="term" value="P:nucleoside triphosphate biosynthetic process"/>
    <property type="evidence" value="ECO:0007669"/>
    <property type="project" value="InterPro"/>
</dbReference>
<feature type="binding site" evidence="26">
    <location>
        <position position="1066"/>
    </location>
    <ligand>
        <name>AMP</name>
        <dbReference type="ChEBI" id="CHEBI:456215"/>
    </ligand>
</feature>
<feature type="region of interest" description="Disordered" evidence="27">
    <location>
        <begin position="1"/>
        <end position="20"/>
    </location>
</feature>
<keyword evidence="4 26" id="KW-0963">Cytoplasm</keyword>
<dbReference type="GO" id="GO:0046033">
    <property type="term" value="P:AMP metabolic process"/>
    <property type="evidence" value="ECO:0007669"/>
    <property type="project" value="UniProtKB-UniRule"/>
</dbReference>
<feature type="binding site" evidence="26">
    <location>
        <position position="379"/>
    </location>
    <ligand>
        <name>AMP</name>
        <dbReference type="ChEBI" id="CHEBI:456215"/>
    </ligand>
</feature>
<comment type="catalytic activity">
    <reaction evidence="13">
        <text>CDP + GTP = CTP + GDP</text>
        <dbReference type="Rhea" id="RHEA:79859"/>
        <dbReference type="ChEBI" id="CHEBI:37563"/>
        <dbReference type="ChEBI" id="CHEBI:37565"/>
        <dbReference type="ChEBI" id="CHEBI:58069"/>
        <dbReference type="ChEBI" id="CHEBI:58189"/>
    </reaction>
</comment>
<feature type="binding site" evidence="26">
    <location>
        <begin position="342"/>
        <end position="344"/>
    </location>
    <ligand>
        <name>AMP</name>
        <dbReference type="ChEBI" id="CHEBI:456215"/>
    </ligand>
</feature>
<comment type="subcellular location">
    <subcellularLocation>
        <location evidence="2 26">Cytoplasm</location>
    </subcellularLocation>
</comment>
<feature type="binding site" evidence="26">
    <location>
        <begin position="125"/>
        <end position="127"/>
    </location>
    <ligand>
        <name>AMP</name>
        <dbReference type="ChEBI" id="CHEBI:456215"/>
    </ligand>
</feature>
<feature type="binding site" evidence="26">
    <location>
        <begin position="155"/>
        <end position="158"/>
    </location>
    <ligand>
        <name>AMP</name>
        <dbReference type="ChEBI" id="CHEBI:456215"/>
    </ligand>
</feature>
<evidence type="ECO:0000313" key="29">
    <source>
        <dbReference type="EMBL" id="CAJ0591610.1"/>
    </source>
</evidence>
<dbReference type="GO" id="GO:0004017">
    <property type="term" value="F:AMP kinase activity"/>
    <property type="evidence" value="ECO:0007669"/>
    <property type="project" value="UniProtKB-UniRule"/>
</dbReference>
<dbReference type="InterPro" id="IPR027417">
    <property type="entry name" value="P-loop_NTPase"/>
</dbReference>
<feature type="binding site" evidence="26">
    <location>
        <position position="199"/>
    </location>
    <ligand>
        <name>AMP</name>
        <dbReference type="ChEBI" id="CHEBI:456215"/>
    </ligand>
</feature>
<dbReference type="EC" id="2.7.4.3" evidence="26"/>
<feature type="region of interest" description="Disordered" evidence="27">
    <location>
        <begin position="33"/>
        <end position="54"/>
    </location>
</feature>
<comment type="catalytic activity">
    <reaction evidence="20">
        <text>dGDP + ATP = dGTP + ADP</text>
        <dbReference type="Rhea" id="RHEA:27690"/>
        <dbReference type="ChEBI" id="CHEBI:30616"/>
        <dbReference type="ChEBI" id="CHEBI:58595"/>
        <dbReference type="ChEBI" id="CHEBI:61429"/>
        <dbReference type="ChEBI" id="CHEBI:456216"/>
        <dbReference type="EC" id="2.7.4.6"/>
    </reaction>
</comment>
<feature type="binding site" evidence="26">
    <location>
        <position position="1049"/>
    </location>
    <ligand>
        <name>ATP</name>
        <dbReference type="ChEBI" id="CHEBI:30616"/>
    </ligand>
</feature>
<dbReference type="Gene3D" id="3.40.50.300">
    <property type="entry name" value="P-loop containing nucleotide triphosphate hydrolases"/>
    <property type="match status" value="5"/>
</dbReference>
<proteinExistence type="inferred from homology"/>
<evidence type="ECO:0000256" key="1">
    <source>
        <dbReference type="ARBA" id="ARBA00000582"/>
    </source>
</evidence>
<name>A0AA36GKB8_CYLNA</name>
<dbReference type="PROSITE" id="PS00113">
    <property type="entry name" value="ADENYLATE_KINASE"/>
    <property type="match status" value="5"/>
</dbReference>
<dbReference type="NCBIfam" id="TIGR01360">
    <property type="entry name" value="aden_kin_iso1"/>
    <property type="match status" value="4"/>
</dbReference>
<evidence type="ECO:0000256" key="4">
    <source>
        <dbReference type="ARBA" id="ARBA00022490"/>
    </source>
</evidence>
<evidence type="ECO:0000256" key="24">
    <source>
        <dbReference type="ARBA" id="ARBA00051598"/>
    </source>
</evidence>
<evidence type="ECO:0000256" key="27">
    <source>
        <dbReference type="SAM" id="MobiDB-lite"/>
    </source>
</evidence>
<comment type="function">
    <text evidence="14">Catalyzes the reversible transfer of the terminal phosphate group between ATP and AMP. Also displays broad nucleoside diphosphate kinase activity. Plays an important role in cellular energy homeostasis and in adenine nucleotide metabolism. Also catalyzes at a very low rate the synthesis of thiamine triphosphate (ThTP) from thiamine diphosphate (ThDP) and ADP.</text>
</comment>
<feature type="binding site" evidence="26">
    <location>
        <position position="316"/>
    </location>
    <ligand>
        <name>AMP</name>
        <dbReference type="ChEBI" id="CHEBI:456215"/>
    </ligand>
</feature>
<feature type="compositionally biased region" description="Basic residues" evidence="27">
    <location>
        <begin position="35"/>
        <end position="47"/>
    </location>
</feature>
<feature type="binding site" evidence="26">
    <location>
        <position position="427"/>
    </location>
    <ligand>
        <name>AMP</name>
        <dbReference type="ChEBI" id="CHEBI:456215"/>
    </ligand>
</feature>
<feature type="binding site" evidence="26">
    <location>
        <position position="210"/>
    </location>
    <ligand>
        <name>AMP</name>
        <dbReference type="ChEBI" id="CHEBI:456215"/>
    </ligand>
</feature>
<comment type="catalytic activity">
    <reaction evidence="15">
        <text>UDP + ATP = UTP + ADP</text>
        <dbReference type="Rhea" id="RHEA:25098"/>
        <dbReference type="ChEBI" id="CHEBI:30616"/>
        <dbReference type="ChEBI" id="CHEBI:46398"/>
        <dbReference type="ChEBI" id="CHEBI:58223"/>
        <dbReference type="ChEBI" id="CHEBI:456216"/>
        <dbReference type="EC" id="2.7.4.6"/>
    </reaction>
</comment>
<feature type="binding site" evidence="26">
    <location>
        <begin position="934"/>
        <end position="939"/>
    </location>
    <ligand>
        <name>ATP</name>
        <dbReference type="ChEBI" id="CHEBI:30616"/>
    </ligand>
</feature>
<dbReference type="Pfam" id="PF00406">
    <property type="entry name" value="ADK"/>
    <property type="match status" value="5"/>
</dbReference>
<dbReference type="PANTHER" id="PTHR23359">
    <property type="entry name" value="NUCLEOTIDE KINASE"/>
    <property type="match status" value="1"/>
</dbReference>
<evidence type="ECO:0000256" key="26">
    <source>
        <dbReference type="HAMAP-Rule" id="MF_03171"/>
    </source>
</evidence>
<comment type="caution">
    <text evidence="29">The sequence shown here is derived from an EMBL/GenBank/DDBJ whole genome shotgun (WGS) entry which is preliminary data.</text>
</comment>
<feature type="domain" description="AAA+ ATPase" evidence="28">
    <location>
        <begin position="67"/>
        <end position="206"/>
    </location>
</feature>
<comment type="catalytic activity">
    <reaction evidence="24">
        <text>dCMP + ATP = dCDP + ADP</text>
        <dbReference type="Rhea" id="RHEA:25094"/>
        <dbReference type="ChEBI" id="CHEBI:30616"/>
        <dbReference type="ChEBI" id="CHEBI:57566"/>
        <dbReference type="ChEBI" id="CHEBI:58593"/>
        <dbReference type="ChEBI" id="CHEBI:456216"/>
        <dbReference type="EC" id="2.7.4.14"/>
    </reaction>
</comment>
<dbReference type="HAMAP" id="MF_03171">
    <property type="entry name" value="Adenylate_kinase_AK1"/>
    <property type="match status" value="3"/>
</dbReference>
<comment type="function">
    <text evidence="25">Catalyzes the phosphorylation of pyrimidine nucleoside monophosphates at the expense of ATP. Plays an important role in de novo pyrimidine nucleotide biosynthesis. Has preference for UMP and CMP as phosphate acceptors.</text>
</comment>
<protein>
    <recommendedName>
        <fullName evidence="26">Adenylate kinase isoenzyme 1</fullName>
        <shortName evidence="26">AK 1</shortName>
        <ecNumber evidence="26">2.7.4.3</ecNumber>
    </recommendedName>
    <alternativeName>
        <fullName evidence="26">ATP-AMP transphosphorylase 1</fullName>
    </alternativeName>
    <alternativeName>
        <fullName evidence="26">ATP:AMP phosphotransferase</fullName>
    </alternativeName>
    <alternativeName>
        <fullName evidence="26">Adenylate monophosphate kinase</fullName>
    </alternativeName>
</protein>
<comment type="catalytic activity">
    <reaction evidence="1 26">
        <text>AMP + ATP = 2 ADP</text>
        <dbReference type="Rhea" id="RHEA:12973"/>
        <dbReference type="ChEBI" id="CHEBI:30616"/>
        <dbReference type="ChEBI" id="CHEBI:456215"/>
        <dbReference type="ChEBI" id="CHEBI:456216"/>
        <dbReference type="EC" id="2.7.4.3"/>
    </reaction>
</comment>
<feature type="binding site" evidence="26">
    <location>
        <position position="99"/>
    </location>
    <ligand>
        <name>AMP</name>
        <dbReference type="ChEBI" id="CHEBI:456215"/>
    </ligand>
</feature>
<keyword evidence="30" id="KW-1185">Reference proteome</keyword>
<dbReference type="InterPro" id="IPR033690">
    <property type="entry name" value="Adenylat_kinase_CS"/>
</dbReference>
<dbReference type="NCBIfam" id="NF011100">
    <property type="entry name" value="PRK14527.1"/>
    <property type="match status" value="2"/>
</dbReference>
<feature type="region of interest" description="NMPbind" evidence="26">
    <location>
        <begin position="315"/>
        <end position="344"/>
    </location>
</feature>
<feature type="binding site" evidence="26">
    <location>
        <begin position="295"/>
        <end position="300"/>
    </location>
    <ligand>
        <name>ATP</name>
        <dbReference type="ChEBI" id="CHEBI:30616"/>
    </ligand>
</feature>
<dbReference type="SMART" id="SM00382">
    <property type="entry name" value="AAA"/>
    <property type="match status" value="3"/>
</dbReference>
<keyword evidence="8 26" id="KW-0067">ATP-binding</keyword>
<evidence type="ECO:0000256" key="13">
    <source>
        <dbReference type="ARBA" id="ARBA00045111"/>
    </source>
</evidence>
<dbReference type="SUPFAM" id="SSF52540">
    <property type="entry name" value="P-loop containing nucleoside triphosphate hydrolases"/>
    <property type="match status" value="5"/>
</dbReference>
<evidence type="ECO:0000256" key="10">
    <source>
        <dbReference type="ARBA" id="ARBA00045094"/>
    </source>
</evidence>
<comment type="catalytic activity">
    <reaction evidence="12">
        <text>dAMP + dATP = 2 dADP</text>
        <dbReference type="Rhea" id="RHEA:78311"/>
        <dbReference type="ChEBI" id="CHEBI:57667"/>
        <dbReference type="ChEBI" id="CHEBI:58245"/>
        <dbReference type="ChEBI" id="CHEBI:61404"/>
    </reaction>
</comment>
<dbReference type="GO" id="GO:0005737">
    <property type="term" value="C:cytoplasm"/>
    <property type="evidence" value="ECO:0007669"/>
    <property type="project" value="UniProtKB-SubCell"/>
</dbReference>
<feature type="binding site" evidence="26">
    <location>
        <position position="1094"/>
    </location>
    <ligand>
        <name>ATP</name>
        <dbReference type="ChEBI" id="CHEBI:30616"/>
    </ligand>
</feature>
<evidence type="ECO:0000256" key="11">
    <source>
        <dbReference type="ARBA" id="ARBA00045096"/>
    </source>
</evidence>
<dbReference type="InterPro" id="IPR006267">
    <property type="entry name" value="AK1/5"/>
</dbReference>
<feature type="binding site" evidence="26">
    <location>
        <begin position="372"/>
        <end position="375"/>
    </location>
    <ligand>
        <name>AMP</name>
        <dbReference type="ChEBI" id="CHEBI:456215"/>
    </ligand>
</feature>
<feature type="binding site" evidence="26">
    <location>
        <begin position="981"/>
        <end position="983"/>
    </location>
    <ligand>
        <name>AMP</name>
        <dbReference type="ChEBI" id="CHEBI:456215"/>
    </ligand>
</feature>
<comment type="catalytic activity">
    <reaction evidence="21">
        <text>dAMP + ATP = dADP + ADP</text>
        <dbReference type="Rhea" id="RHEA:23100"/>
        <dbReference type="ChEBI" id="CHEBI:30616"/>
        <dbReference type="ChEBI" id="CHEBI:57667"/>
        <dbReference type="ChEBI" id="CHEBI:58245"/>
        <dbReference type="ChEBI" id="CHEBI:456216"/>
    </reaction>
</comment>
<dbReference type="GO" id="GO:0006172">
    <property type="term" value="P:ADP biosynthetic process"/>
    <property type="evidence" value="ECO:0007669"/>
    <property type="project" value="UniProtKB-UniRule"/>
</dbReference>
<feature type="region of interest" description="NMPbind" evidence="26">
    <location>
        <begin position="954"/>
        <end position="983"/>
    </location>
</feature>
<organism evidence="29 30">
    <name type="scientific">Cylicocyclus nassatus</name>
    <name type="common">Nematode worm</name>
    <dbReference type="NCBI Taxonomy" id="53992"/>
    <lineage>
        <taxon>Eukaryota</taxon>
        <taxon>Metazoa</taxon>
        <taxon>Ecdysozoa</taxon>
        <taxon>Nematoda</taxon>
        <taxon>Chromadorea</taxon>
        <taxon>Rhabditida</taxon>
        <taxon>Rhabditina</taxon>
        <taxon>Rhabditomorpha</taxon>
        <taxon>Strongyloidea</taxon>
        <taxon>Strongylidae</taxon>
        <taxon>Cylicocyclus</taxon>
    </lineage>
</organism>
<feature type="binding site" evidence="26">
    <location>
        <position position="410"/>
    </location>
    <ligand>
        <name>ATP</name>
        <dbReference type="ChEBI" id="CHEBI:30616"/>
    </ligand>
</feature>
<feature type="binding site" evidence="26">
    <location>
        <position position="955"/>
    </location>
    <ligand>
        <name>AMP</name>
        <dbReference type="ChEBI" id="CHEBI:456215"/>
    </ligand>
</feature>
<feature type="region of interest" description="LID" evidence="26">
    <location>
        <begin position="1048"/>
        <end position="1058"/>
    </location>
</feature>
<feature type="binding site" evidence="26">
    <location>
        <position position="960"/>
    </location>
    <ligand>
        <name>AMP</name>
        <dbReference type="ChEBI" id="CHEBI:456215"/>
    </ligand>
</feature>
<comment type="catalytic activity">
    <reaction evidence="17">
        <text>dATP + AMP = dADP + ADP</text>
        <dbReference type="Rhea" id="RHEA:79899"/>
        <dbReference type="ChEBI" id="CHEBI:57667"/>
        <dbReference type="ChEBI" id="CHEBI:61404"/>
        <dbReference type="ChEBI" id="CHEBI:456215"/>
        <dbReference type="ChEBI" id="CHEBI:456216"/>
    </reaction>
</comment>
<comment type="catalytic activity">
    <reaction evidence="19">
        <text>dTDP + GTP = dTTP + GDP</text>
        <dbReference type="Rhea" id="RHEA:79867"/>
        <dbReference type="ChEBI" id="CHEBI:37565"/>
        <dbReference type="ChEBI" id="CHEBI:37568"/>
        <dbReference type="ChEBI" id="CHEBI:58189"/>
        <dbReference type="ChEBI" id="CHEBI:58369"/>
    </reaction>
</comment>
<evidence type="ECO:0000256" key="7">
    <source>
        <dbReference type="ARBA" id="ARBA00022777"/>
    </source>
</evidence>
<dbReference type="InterPro" id="IPR003593">
    <property type="entry name" value="AAA+_ATPase"/>
</dbReference>